<comment type="caution">
    <text evidence="2">The sequence shown here is derived from an EMBL/GenBank/DDBJ whole genome shotgun (WGS) entry which is preliminary data.</text>
</comment>
<dbReference type="Proteomes" id="UP000177982">
    <property type="component" value="Unassembled WGS sequence"/>
</dbReference>
<reference evidence="2 3" key="1">
    <citation type="journal article" date="2016" name="Nat. Commun.">
        <title>Thousands of microbial genomes shed light on interconnected biogeochemical processes in an aquifer system.</title>
        <authorList>
            <person name="Anantharaman K."/>
            <person name="Brown C.T."/>
            <person name="Hug L.A."/>
            <person name="Sharon I."/>
            <person name="Castelle C.J."/>
            <person name="Probst A.J."/>
            <person name="Thomas B.C."/>
            <person name="Singh A."/>
            <person name="Wilkins M.J."/>
            <person name="Karaoz U."/>
            <person name="Brodie E.L."/>
            <person name="Williams K.H."/>
            <person name="Hubbard S.S."/>
            <person name="Banfield J.F."/>
        </authorList>
    </citation>
    <scope>NUCLEOTIDE SEQUENCE [LARGE SCALE GENOMIC DNA]</scope>
</reference>
<dbReference type="Pfam" id="PF12705">
    <property type="entry name" value="PDDEXK_1"/>
    <property type="match status" value="1"/>
</dbReference>
<proteinExistence type="predicted"/>
<dbReference type="AlphaFoldDB" id="A0A1G2KYQ7"/>
<feature type="domain" description="PD-(D/E)XK endonuclease-like" evidence="1">
    <location>
        <begin position="83"/>
        <end position="224"/>
    </location>
</feature>
<organism evidence="2 3">
    <name type="scientific">Candidatus Sungbacteria bacterium RIFCSPLOWO2_01_FULL_47_10</name>
    <dbReference type="NCBI Taxonomy" id="1802276"/>
    <lineage>
        <taxon>Bacteria</taxon>
        <taxon>Candidatus Sungiibacteriota</taxon>
    </lineage>
</organism>
<protein>
    <recommendedName>
        <fullName evidence="1">PD-(D/E)XK endonuclease-like domain-containing protein</fullName>
    </recommendedName>
</protein>
<dbReference type="EMBL" id="MHQO01000073">
    <property type="protein sequence ID" value="OHA04616.1"/>
    <property type="molecule type" value="Genomic_DNA"/>
</dbReference>
<accession>A0A1G2KYQ7</accession>
<evidence type="ECO:0000313" key="3">
    <source>
        <dbReference type="Proteomes" id="UP000177982"/>
    </source>
</evidence>
<gene>
    <name evidence="2" type="ORF">A2934_01670</name>
</gene>
<name>A0A1G2KYQ7_9BACT</name>
<dbReference type="InterPro" id="IPR038726">
    <property type="entry name" value="PDDEXK_AddAB-type"/>
</dbReference>
<dbReference type="InterPro" id="IPR011604">
    <property type="entry name" value="PDDEXK-like_dom_sf"/>
</dbReference>
<evidence type="ECO:0000259" key="1">
    <source>
        <dbReference type="Pfam" id="PF12705"/>
    </source>
</evidence>
<evidence type="ECO:0000313" key="2">
    <source>
        <dbReference type="EMBL" id="OHA04616.1"/>
    </source>
</evidence>
<dbReference type="Gene3D" id="3.90.320.10">
    <property type="match status" value="1"/>
</dbReference>
<sequence>MSDILKLSPSSLNLYLECPRCFWLRFKKGIHRPEGPSSTLPRGMDYTLKNHYDNWRKKGLPPELQDKINGRLIKDIETIREMRRTSFGIQINDGVWFGGALDEALELPDGSIIPLDNKTRGFPPKETHWTYGAQMSGYTLILREKGYETKNIAYLVFWFLDHKNMNLDDPLAFRIICEAVKTDPDKIMKKIHEATNALRGDMPAPGKNSGANGGELCPFCAYRDQLCSIE</sequence>